<dbReference type="PANTHER" id="PTHR11706">
    <property type="entry name" value="SOLUTE CARRIER PROTEIN FAMILY 11 MEMBER"/>
    <property type="match status" value="1"/>
</dbReference>
<dbReference type="InterPro" id="IPR001046">
    <property type="entry name" value="NRAMP_fam"/>
</dbReference>
<dbReference type="NCBIfam" id="NF037982">
    <property type="entry name" value="Nramp_1"/>
    <property type="match status" value="2"/>
</dbReference>
<dbReference type="PANTHER" id="PTHR11706:SF3">
    <property type="entry name" value="METAL ION TRANSPORT PROTEIN"/>
    <property type="match status" value="1"/>
</dbReference>
<evidence type="ECO:0000256" key="4">
    <source>
        <dbReference type="ARBA" id="ARBA00023136"/>
    </source>
</evidence>
<feature type="transmembrane region" description="Helical" evidence="5">
    <location>
        <begin position="287"/>
        <end position="316"/>
    </location>
</feature>
<evidence type="ECO:0000313" key="6">
    <source>
        <dbReference type="EMBL" id="MBA4493735.1"/>
    </source>
</evidence>
<comment type="caution">
    <text evidence="6">The sequence shown here is derived from an EMBL/GenBank/DDBJ whole genome shotgun (WGS) entry which is preliminary data.</text>
</comment>
<dbReference type="GO" id="GO:0005886">
    <property type="term" value="C:plasma membrane"/>
    <property type="evidence" value="ECO:0007669"/>
    <property type="project" value="TreeGrafter"/>
</dbReference>
<dbReference type="Proteomes" id="UP000535491">
    <property type="component" value="Unassembled WGS sequence"/>
</dbReference>
<feature type="transmembrane region" description="Helical" evidence="5">
    <location>
        <begin position="194"/>
        <end position="216"/>
    </location>
</feature>
<evidence type="ECO:0000256" key="3">
    <source>
        <dbReference type="ARBA" id="ARBA00022989"/>
    </source>
</evidence>
<dbReference type="AlphaFoldDB" id="A0A7W1WPM6"/>
<feature type="transmembrane region" description="Helical" evidence="5">
    <location>
        <begin position="158"/>
        <end position="182"/>
    </location>
</feature>
<feature type="transmembrane region" description="Helical" evidence="5">
    <location>
        <begin position="337"/>
        <end position="356"/>
    </location>
</feature>
<sequence>MSSPGKSPSPTPSAPPGKRFSFVGPGLIVAATGVGAGDLVAALVAGTKFGFTFIWAILIGAILKFSLNEGVGRWQLATGQTIFQGWRSLGKWTSGYFGIYSIIWGFIFGAAVSSSCALAATALFPQIDLKIWAILHALAGFLLVWTGKYQLFEKVMTFFVGLMFITVVGSAILVFPDLISLLSGFVPTMPQGSLFYALGLIGGVGGSITMASYGYWIREKNWTGPSWISVVRLDSAVAYIVTGIFTISLLIVGAQFLFGTGMVFDGEKGLIELSKLLGERFGEPARWLFLIGFWSASFTSLLGVWNGVPYLFADLVRHWKKNPSSLDADPVSEKSPAYRAYLIWLTFPPMLLLFLGKPVSLVILYGVLGAFFMPFLAITLLWLLNSKRVNKEHRNRWLSNTILCVNVLLFAVLGIQEVIETLSK</sequence>
<keyword evidence="4 5" id="KW-0472">Membrane</keyword>
<evidence type="ECO:0000256" key="2">
    <source>
        <dbReference type="ARBA" id="ARBA00022692"/>
    </source>
</evidence>
<dbReference type="GO" id="GO:0015086">
    <property type="term" value="F:cadmium ion transmembrane transporter activity"/>
    <property type="evidence" value="ECO:0007669"/>
    <property type="project" value="TreeGrafter"/>
</dbReference>
<gene>
    <name evidence="6" type="ORF">H1191_05390</name>
</gene>
<dbReference type="GO" id="GO:0034755">
    <property type="term" value="P:iron ion transmembrane transport"/>
    <property type="evidence" value="ECO:0007669"/>
    <property type="project" value="TreeGrafter"/>
</dbReference>
<feature type="transmembrane region" description="Helical" evidence="5">
    <location>
        <begin position="97"/>
        <end position="123"/>
    </location>
</feature>
<feature type="transmembrane region" description="Helical" evidence="5">
    <location>
        <begin position="362"/>
        <end position="385"/>
    </location>
</feature>
<feature type="transmembrane region" description="Helical" evidence="5">
    <location>
        <begin position="397"/>
        <end position="415"/>
    </location>
</feature>
<feature type="transmembrane region" description="Helical" evidence="5">
    <location>
        <begin position="20"/>
        <end position="43"/>
    </location>
</feature>
<accession>A0A7W1WPM6</accession>
<keyword evidence="2 5" id="KW-0812">Transmembrane</keyword>
<feature type="transmembrane region" description="Helical" evidence="5">
    <location>
        <begin position="49"/>
        <end position="67"/>
    </location>
</feature>
<feature type="transmembrane region" description="Helical" evidence="5">
    <location>
        <begin position="129"/>
        <end position="146"/>
    </location>
</feature>
<evidence type="ECO:0000313" key="7">
    <source>
        <dbReference type="Proteomes" id="UP000535491"/>
    </source>
</evidence>
<keyword evidence="7" id="KW-1185">Reference proteome</keyword>
<keyword evidence="3 5" id="KW-1133">Transmembrane helix</keyword>
<dbReference type="RefSeq" id="WP_181750970.1">
    <property type="nucleotide sequence ID" value="NZ_JACEIQ010000003.1"/>
</dbReference>
<reference evidence="6 7" key="1">
    <citation type="submission" date="2020-07" db="EMBL/GenBank/DDBJ databases">
        <authorList>
            <person name="Feng H."/>
        </authorList>
    </citation>
    <scope>NUCLEOTIDE SEQUENCE [LARGE SCALE GENOMIC DNA]</scope>
    <source>
        <strain evidence="7">s-10</strain>
    </source>
</reference>
<name>A0A7W1WPM6_9BACL</name>
<evidence type="ECO:0000256" key="1">
    <source>
        <dbReference type="ARBA" id="ARBA00004141"/>
    </source>
</evidence>
<feature type="transmembrane region" description="Helical" evidence="5">
    <location>
        <begin position="236"/>
        <end position="258"/>
    </location>
</feature>
<dbReference type="EMBL" id="JACEIQ010000003">
    <property type="protein sequence ID" value="MBA4493735.1"/>
    <property type="molecule type" value="Genomic_DNA"/>
</dbReference>
<proteinExistence type="predicted"/>
<organism evidence="6 7">
    <name type="scientific">Paenactinomyces guangxiensis</name>
    <dbReference type="NCBI Taxonomy" id="1490290"/>
    <lineage>
        <taxon>Bacteria</taxon>
        <taxon>Bacillati</taxon>
        <taxon>Bacillota</taxon>
        <taxon>Bacilli</taxon>
        <taxon>Bacillales</taxon>
        <taxon>Thermoactinomycetaceae</taxon>
        <taxon>Paenactinomyces</taxon>
    </lineage>
</organism>
<protein>
    <submittedName>
        <fullName evidence="6">Nramp family divalent metal transporter</fullName>
    </submittedName>
</protein>
<dbReference type="Pfam" id="PF01566">
    <property type="entry name" value="Nramp"/>
    <property type="match status" value="1"/>
</dbReference>
<dbReference type="GO" id="GO:0005384">
    <property type="term" value="F:manganese ion transmembrane transporter activity"/>
    <property type="evidence" value="ECO:0007669"/>
    <property type="project" value="TreeGrafter"/>
</dbReference>
<evidence type="ECO:0000256" key="5">
    <source>
        <dbReference type="SAM" id="Phobius"/>
    </source>
</evidence>
<comment type="subcellular location">
    <subcellularLocation>
        <location evidence="1">Membrane</location>
        <topology evidence="1">Multi-pass membrane protein</topology>
    </subcellularLocation>
</comment>